<reference evidence="2" key="1">
    <citation type="journal article" date="2013" name="Nature">
        <title>Pan genome of the phytoplankton Emiliania underpins its global distribution.</title>
        <authorList>
            <person name="Read B.A."/>
            <person name="Kegel J."/>
            <person name="Klute M.J."/>
            <person name="Kuo A."/>
            <person name="Lefebvre S.C."/>
            <person name="Maumus F."/>
            <person name="Mayer C."/>
            <person name="Miller J."/>
            <person name="Monier A."/>
            <person name="Salamov A."/>
            <person name="Young J."/>
            <person name="Aguilar M."/>
            <person name="Claverie J.M."/>
            <person name="Frickenhaus S."/>
            <person name="Gonzalez K."/>
            <person name="Herman E.K."/>
            <person name="Lin Y.C."/>
            <person name="Napier J."/>
            <person name="Ogata H."/>
            <person name="Sarno A.F."/>
            <person name="Shmutz J."/>
            <person name="Schroeder D."/>
            <person name="de Vargas C."/>
            <person name="Verret F."/>
            <person name="von Dassow P."/>
            <person name="Valentin K."/>
            <person name="Van de Peer Y."/>
            <person name="Wheeler G."/>
            <person name="Dacks J.B."/>
            <person name="Delwiche C.F."/>
            <person name="Dyhrman S.T."/>
            <person name="Glockner G."/>
            <person name="John U."/>
            <person name="Richards T."/>
            <person name="Worden A.Z."/>
            <person name="Zhang X."/>
            <person name="Grigoriev I.V."/>
            <person name="Allen A.E."/>
            <person name="Bidle K."/>
            <person name="Borodovsky M."/>
            <person name="Bowler C."/>
            <person name="Brownlee C."/>
            <person name="Cock J.M."/>
            <person name="Elias M."/>
            <person name="Gladyshev V.N."/>
            <person name="Groth M."/>
            <person name="Guda C."/>
            <person name="Hadaegh A."/>
            <person name="Iglesias-Rodriguez M.D."/>
            <person name="Jenkins J."/>
            <person name="Jones B.M."/>
            <person name="Lawson T."/>
            <person name="Leese F."/>
            <person name="Lindquist E."/>
            <person name="Lobanov A."/>
            <person name="Lomsadze A."/>
            <person name="Malik S.B."/>
            <person name="Marsh M.E."/>
            <person name="Mackinder L."/>
            <person name="Mock T."/>
            <person name="Mueller-Roeber B."/>
            <person name="Pagarete A."/>
            <person name="Parker M."/>
            <person name="Probert I."/>
            <person name="Quesneville H."/>
            <person name="Raines C."/>
            <person name="Rensing S.A."/>
            <person name="Riano-Pachon D.M."/>
            <person name="Richier S."/>
            <person name="Rokitta S."/>
            <person name="Shiraiwa Y."/>
            <person name="Soanes D.M."/>
            <person name="van der Giezen M."/>
            <person name="Wahlund T.M."/>
            <person name="Williams B."/>
            <person name="Wilson W."/>
            <person name="Wolfe G."/>
            <person name="Wurch L.L."/>
        </authorList>
    </citation>
    <scope>NUCLEOTIDE SEQUENCE</scope>
</reference>
<dbReference type="KEGG" id="ehx:EMIHUDRAFT_242553"/>
<protein>
    <submittedName>
        <fullName evidence="1">Uncharacterized protein</fullName>
    </submittedName>
</protein>
<organism evidence="1 2">
    <name type="scientific">Emiliania huxleyi (strain CCMP1516)</name>
    <dbReference type="NCBI Taxonomy" id="280463"/>
    <lineage>
        <taxon>Eukaryota</taxon>
        <taxon>Haptista</taxon>
        <taxon>Haptophyta</taxon>
        <taxon>Prymnesiophyceae</taxon>
        <taxon>Isochrysidales</taxon>
        <taxon>Noelaerhabdaceae</taxon>
        <taxon>Emiliania</taxon>
    </lineage>
</organism>
<dbReference type="RefSeq" id="XP_005772228.1">
    <property type="nucleotide sequence ID" value="XM_005772171.1"/>
</dbReference>
<dbReference type="PaxDb" id="2903-EOD19799"/>
<dbReference type="EnsemblProtists" id="EOD19799">
    <property type="protein sequence ID" value="EOD19799"/>
    <property type="gene ID" value="EMIHUDRAFT_242553"/>
</dbReference>
<reference evidence="1" key="2">
    <citation type="submission" date="2024-10" db="UniProtKB">
        <authorList>
            <consortium name="EnsemblProtists"/>
        </authorList>
    </citation>
    <scope>IDENTIFICATION</scope>
</reference>
<proteinExistence type="predicted"/>
<dbReference type="AlphaFoldDB" id="A0A0D3J8G4"/>
<dbReference type="Proteomes" id="UP000013827">
    <property type="component" value="Unassembled WGS sequence"/>
</dbReference>
<evidence type="ECO:0000313" key="1">
    <source>
        <dbReference type="EnsemblProtists" id="EOD19799"/>
    </source>
</evidence>
<dbReference type="GeneID" id="17265345"/>
<name>A0A0D3J8G4_EMIH1</name>
<accession>A0A0D3J8G4</accession>
<evidence type="ECO:0000313" key="2">
    <source>
        <dbReference type="Proteomes" id="UP000013827"/>
    </source>
</evidence>
<dbReference type="HOGENOM" id="CLU_2089372_0_0_1"/>
<sequence>MLSFVATVTAWKSPVKPLRASRASAPSMMVQWSAAPADILWAEAAWVNMGLTTGDLGMECIWIPKQFVPDQSREWYFCSSAAAYDAAVTCLALPMITAGRKVFICSTPIGVGPGYSE</sequence>
<keyword evidence="2" id="KW-1185">Reference proteome</keyword>